<gene>
    <name evidence="2" type="ORF">CTI12_AA558490</name>
</gene>
<dbReference type="OrthoDB" id="5970631at2759"/>
<keyword evidence="3" id="KW-1185">Reference proteome</keyword>
<feature type="compositionally biased region" description="Basic and acidic residues" evidence="1">
    <location>
        <begin position="1"/>
        <end position="13"/>
    </location>
</feature>
<proteinExistence type="predicted"/>
<protein>
    <submittedName>
        <fullName evidence="2">Tonneau family protein</fullName>
    </submittedName>
</protein>
<comment type="caution">
    <text evidence="2">The sequence shown here is derived from an EMBL/GenBank/DDBJ whole genome shotgun (WGS) entry which is preliminary data.</text>
</comment>
<dbReference type="Proteomes" id="UP000245207">
    <property type="component" value="Unassembled WGS sequence"/>
</dbReference>
<feature type="compositionally biased region" description="Low complexity" evidence="1">
    <location>
        <begin position="34"/>
        <end position="48"/>
    </location>
</feature>
<dbReference type="EMBL" id="PKPP01013489">
    <property type="protein sequence ID" value="PWA40866.1"/>
    <property type="molecule type" value="Genomic_DNA"/>
</dbReference>
<dbReference type="STRING" id="35608.A0A2U1KVT4"/>
<evidence type="ECO:0000313" key="3">
    <source>
        <dbReference type="Proteomes" id="UP000245207"/>
    </source>
</evidence>
<reference evidence="2 3" key="1">
    <citation type="journal article" date="2018" name="Mol. Plant">
        <title>The genome of Artemisia annua provides insight into the evolution of Asteraceae family and artemisinin biosynthesis.</title>
        <authorList>
            <person name="Shen Q."/>
            <person name="Zhang L."/>
            <person name="Liao Z."/>
            <person name="Wang S."/>
            <person name="Yan T."/>
            <person name="Shi P."/>
            <person name="Liu M."/>
            <person name="Fu X."/>
            <person name="Pan Q."/>
            <person name="Wang Y."/>
            <person name="Lv Z."/>
            <person name="Lu X."/>
            <person name="Zhang F."/>
            <person name="Jiang W."/>
            <person name="Ma Y."/>
            <person name="Chen M."/>
            <person name="Hao X."/>
            <person name="Li L."/>
            <person name="Tang Y."/>
            <person name="Lv G."/>
            <person name="Zhou Y."/>
            <person name="Sun X."/>
            <person name="Brodelius P.E."/>
            <person name="Rose J.K.C."/>
            <person name="Tang K."/>
        </authorList>
    </citation>
    <scope>NUCLEOTIDE SEQUENCE [LARGE SCALE GENOMIC DNA]</scope>
    <source>
        <strain evidence="3">cv. Huhao1</strain>
        <tissue evidence="2">Leaf</tissue>
    </source>
</reference>
<feature type="region of interest" description="Disordered" evidence="1">
    <location>
        <begin position="1"/>
        <end position="106"/>
    </location>
</feature>
<name>A0A2U1KVT4_ARTAN</name>
<evidence type="ECO:0000313" key="2">
    <source>
        <dbReference type="EMBL" id="PWA40866.1"/>
    </source>
</evidence>
<sequence length="106" mass="11736">MAERTLDSFDSRNRRSSSSAVVGGLPPLGRQIPSSQASSRKGGSSNSSYRKDDYNRRYDGDDSEDIMRTSAALENLQLDRKTRNLTNSWRHGGDGSSEEDGRVDHV</sequence>
<dbReference type="AlphaFoldDB" id="A0A2U1KVT4"/>
<feature type="compositionally biased region" description="Basic and acidic residues" evidence="1">
    <location>
        <begin position="49"/>
        <end position="60"/>
    </location>
</feature>
<organism evidence="2 3">
    <name type="scientific">Artemisia annua</name>
    <name type="common">Sweet wormwood</name>
    <dbReference type="NCBI Taxonomy" id="35608"/>
    <lineage>
        <taxon>Eukaryota</taxon>
        <taxon>Viridiplantae</taxon>
        <taxon>Streptophyta</taxon>
        <taxon>Embryophyta</taxon>
        <taxon>Tracheophyta</taxon>
        <taxon>Spermatophyta</taxon>
        <taxon>Magnoliopsida</taxon>
        <taxon>eudicotyledons</taxon>
        <taxon>Gunneridae</taxon>
        <taxon>Pentapetalae</taxon>
        <taxon>asterids</taxon>
        <taxon>campanulids</taxon>
        <taxon>Asterales</taxon>
        <taxon>Asteraceae</taxon>
        <taxon>Asteroideae</taxon>
        <taxon>Anthemideae</taxon>
        <taxon>Artemisiinae</taxon>
        <taxon>Artemisia</taxon>
    </lineage>
</organism>
<accession>A0A2U1KVT4</accession>
<evidence type="ECO:0000256" key="1">
    <source>
        <dbReference type="SAM" id="MobiDB-lite"/>
    </source>
</evidence>